<feature type="compositionally biased region" description="Polar residues" evidence="2">
    <location>
        <begin position="16"/>
        <end position="26"/>
    </location>
</feature>
<accession>A0A8I6RBM8</accession>
<dbReference type="EnsemblMetazoa" id="XM_014386057.2">
    <property type="protein sequence ID" value="XP_014241543.1"/>
    <property type="gene ID" value="LOC106662187"/>
</dbReference>
<dbReference type="EnsemblMetazoa" id="XM_014386054.2">
    <property type="protein sequence ID" value="XP_014241540.1"/>
    <property type="gene ID" value="LOC106662187"/>
</dbReference>
<evidence type="ECO:0000313" key="3">
    <source>
        <dbReference type="EnsemblMetazoa" id="XP_014241542.1"/>
    </source>
</evidence>
<name>A0A8I6RBM8_CIMLE</name>
<dbReference type="RefSeq" id="XP_024080749.1">
    <property type="nucleotide sequence ID" value="XM_024224981.1"/>
</dbReference>
<evidence type="ECO:0000313" key="4">
    <source>
        <dbReference type="Proteomes" id="UP000494040"/>
    </source>
</evidence>
<proteinExistence type="predicted"/>
<keyword evidence="4" id="KW-1185">Reference proteome</keyword>
<feature type="region of interest" description="Disordered" evidence="2">
    <location>
        <begin position="1"/>
        <end position="26"/>
    </location>
</feature>
<dbReference type="EnsemblMetazoa" id="XM_014386055.2">
    <property type="protein sequence ID" value="XP_014241541.1"/>
    <property type="gene ID" value="LOC106662187"/>
</dbReference>
<dbReference type="RefSeq" id="XP_014241542.1">
    <property type="nucleotide sequence ID" value="XM_014386056.2"/>
</dbReference>
<organism evidence="3 4">
    <name type="scientific">Cimex lectularius</name>
    <name type="common">Bed bug</name>
    <name type="synonym">Acanthia lectularia</name>
    <dbReference type="NCBI Taxonomy" id="79782"/>
    <lineage>
        <taxon>Eukaryota</taxon>
        <taxon>Metazoa</taxon>
        <taxon>Ecdysozoa</taxon>
        <taxon>Arthropoda</taxon>
        <taxon>Hexapoda</taxon>
        <taxon>Insecta</taxon>
        <taxon>Pterygota</taxon>
        <taxon>Neoptera</taxon>
        <taxon>Paraneoptera</taxon>
        <taxon>Hemiptera</taxon>
        <taxon>Heteroptera</taxon>
        <taxon>Panheteroptera</taxon>
        <taxon>Cimicomorpha</taxon>
        <taxon>Cimicidae</taxon>
        <taxon>Cimex</taxon>
    </lineage>
</organism>
<dbReference type="EnsemblMetazoa" id="XM_014386056.2">
    <property type="protein sequence ID" value="XP_014241542.1"/>
    <property type="gene ID" value="LOC106662187"/>
</dbReference>
<dbReference type="EnsemblMetazoa" id="XM_014386053.2">
    <property type="protein sequence ID" value="XP_014241539.1"/>
    <property type="gene ID" value="LOC106662187"/>
</dbReference>
<protein>
    <submittedName>
        <fullName evidence="3">Uncharacterized protein</fullName>
    </submittedName>
</protein>
<dbReference type="AlphaFoldDB" id="A0A8I6RBM8"/>
<feature type="coiled-coil region" evidence="1">
    <location>
        <begin position="179"/>
        <end position="206"/>
    </location>
</feature>
<sequence length="261" mass="29754">MESINNSLHPPACNVKASTPTKQSPSLKHMSMISSIGNLSSICSTSQLPSSKIEQAKRAKEDARNKKLLHKSCFQLMTCINAKEKNDSPIDMEIKDLQVKIENKQKTLKKVTAMIKMIPILKEYEEIEKFLIKTLNELSHASILNKTAIQNLAVVKDQLTATRSRVILNDFSPISSEDIVALRKSCQNILNELKKHENDCNSVKNMEMYKVMSSYLQDVKITFARLQNLLQMNENITEQIVKWDIHEKSTDILYKNLCESQ</sequence>
<dbReference type="RefSeq" id="XP_014241541.1">
    <property type="nucleotide sequence ID" value="XM_014386055.2"/>
</dbReference>
<evidence type="ECO:0000256" key="2">
    <source>
        <dbReference type="SAM" id="MobiDB-lite"/>
    </source>
</evidence>
<dbReference type="GeneID" id="106662187"/>
<evidence type="ECO:0000256" key="1">
    <source>
        <dbReference type="SAM" id="Coils"/>
    </source>
</evidence>
<keyword evidence="1" id="KW-0175">Coiled coil</keyword>
<dbReference type="EnsemblMetazoa" id="XM_024224981.1">
    <property type="protein sequence ID" value="XP_024080749.1"/>
    <property type="gene ID" value="LOC106662187"/>
</dbReference>
<dbReference type="RefSeq" id="XP_014241540.1">
    <property type="nucleotide sequence ID" value="XM_014386054.2"/>
</dbReference>
<dbReference type="RefSeq" id="XP_014241539.1">
    <property type="nucleotide sequence ID" value="XM_014386053.2"/>
</dbReference>
<dbReference type="KEGG" id="clec:106662187"/>
<reference evidence="3" key="1">
    <citation type="submission" date="2022-01" db="UniProtKB">
        <authorList>
            <consortium name="EnsemblMetazoa"/>
        </authorList>
    </citation>
    <scope>IDENTIFICATION</scope>
</reference>
<dbReference type="Proteomes" id="UP000494040">
    <property type="component" value="Unassembled WGS sequence"/>
</dbReference>
<dbReference type="RefSeq" id="XP_014241543.1">
    <property type="nucleotide sequence ID" value="XM_014386057.2"/>
</dbReference>